<dbReference type="PANTHER" id="PTHR32196:SF69">
    <property type="entry name" value="BRANCHED-CHAIN AMINO ACID TRANSPORT SYSTEM, PERMEASE PROTEIN"/>
    <property type="match status" value="1"/>
</dbReference>
<accession>A0A7X2TNQ6</accession>
<dbReference type="Pfam" id="PF02653">
    <property type="entry name" value="BPD_transp_2"/>
    <property type="match status" value="1"/>
</dbReference>
<dbReference type="EMBL" id="VUMV01000001">
    <property type="protein sequence ID" value="MST81026.1"/>
    <property type="molecule type" value="Genomic_DNA"/>
</dbReference>
<dbReference type="AlphaFoldDB" id="A0A7X2TNQ6"/>
<keyword evidence="4 6" id="KW-1133">Transmembrane helix</keyword>
<evidence type="ECO:0000256" key="5">
    <source>
        <dbReference type="ARBA" id="ARBA00023136"/>
    </source>
</evidence>
<protein>
    <submittedName>
        <fullName evidence="7">ABC transporter permease</fullName>
    </submittedName>
</protein>
<evidence type="ECO:0000256" key="1">
    <source>
        <dbReference type="ARBA" id="ARBA00004651"/>
    </source>
</evidence>
<dbReference type="PANTHER" id="PTHR32196">
    <property type="entry name" value="ABC TRANSPORTER PERMEASE PROTEIN YPHD-RELATED-RELATED"/>
    <property type="match status" value="1"/>
</dbReference>
<evidence type="ECO:0000256" key="3">
    <source>
        <dbReference type="ARBA" id="ARBA00022692"/>
    </source>
</evidence>
<feature type="transmembrane region" description="Helical" evidence="6">
    <location>
        <begin position="98"/>
        <end position="121"/>
    </location>
</feature>
<comment type="subcellular location">
    <subcellularLocation>
        <location evidence="1">Cell membrane</location>
        <topology evidence="1">Multi-pass membrane protein</topology>
    </subcellularLocation>
</comment>
<feature type="transmembrane region" description="Helical" evidence="6">
    <location>
        <begin position="20"/>
        <end position="38"/>
    </location>
</feature>
<dbReference type="RefSeq" id="WP_154456831.1">
    <property type="nucleotide sequence ID" value="NZ_VUMV01000001.1"/>
</dbReference>
<evidence type="ECO:0000256" key="2">
    <source>
        <dbReference type="ARBA" id="ARBA00022475"/>
    </source>
</evidence>
<keyword evidence="2" id="KW-1003">Cell membrane</keyword>
<dbReference type="Proteomes" id="UP000466864">
    <property type="component" value="Unassembled WGS sequence"/>
</dbReference>
<organism evidence="7 8">
    <name type="scientific">Bilifractor porci</name>
    <dbReference type="NCBI Taxonomy" id="2606636"/>
    <lineage>
        <taxon>Bacteria</taxon>
        <taxon>Bacillati</taxon>
        <taxon>Bacillota</taxon>
        <taxon>Clostridia</taxon>
        <taxon>Lachnospirales</taxon>
        <taxon>Lachnospiraceae</taxon>
        <taxon>Bilifractor</taxon>
    </lineage>
</organism>
<dbReference type="GO" id="GO:0022857">
    <property type="term" value="F:transmembrane transporter activity"/>
    <property type="evidence" value="ECO:0007669"/>
    <property type="project" value="InterPro"/>
</dbReference>
<evidence type="ECO:0000313" key="8">
    <source>
        <dbReference type="Proteomes" id="UP000466864"/>
    </source>
</evidence>
<dbReference type="CDD" id="cd06574">
    <property type="entry name" value="TM_PBP1_branched-chain-AA_like"/>
    <property type="match status" value="1"/>
</dbReference>
<feature type="transmembrane region" description="Helical" evidence="6">
    <location>
        <begin position="223"/>
        <end position="241"/>
    </location>
</feature>
<gene>
    <name evidence="7" type="ORF">FYJ60_01565</name>
</gene>
<proteinExistence type="predicted"/>
<keyword evidence="3 6" id="KW-0812">Transmembrane</keyword>
<feature type="transmembrane region" description="Helical" evidence="6">
    <location>
        <begin position="278"/>
        <end position="296"/>
    </location>
</feature>
<evidence type="ECO:0000256" key="6">
    <source>
        <dbReference type="SAM" id="Phobius"/>
    </source>
</evidence>
<feature type="transmembrane region" description="Helical" evidence="6">
    <location>
        <begin position="188"/>
        <end position="211"/>
    </location>
</feature>
<feature type="transmembrane region" description="Helical" evidence="6">
    <location>
        <begin position="141"/>
        <end position="161"/>
    </location>
</feature>
<keyword evidence="5 6" id="KW-0472">Membrane</keyword>
<evidence type="ECO:0000313" key="7">
    <source>
        <dbReference type="EMBL" id="MST81026.1"/>
    </source>
</evidence>
<sequence length="316" mass="33276">MAAYFASLNPLDLLGRFPAGIAQGLIWGMMALGVYITFRLLDIADLSVDGTFSTGGAVTVMLILAGWNPWAALAMAFLAGMLAGAVTGMLHTLLGIPAILAGILTQYALYSVNLLIMAMKANQAVSVDKYVLILSGRTVPLAIWVGGIMAAVLIIILYIFFGTEVGSAIRATGCNEQMAKAQGINISLMKVVGLALSNAIVAMAGGLAAQYSGFADVNSGRGSIVIGLAAVIIGEVLGEAIMGKRLNFLGRLIFVVIGGIIYYLVYTLVLWLKIDSNLMKMFTAIIVAIFLAVPYLKGQRKSSFSRAARNARGEGK</sequence>
<reference evidence="7 8" key="1">
    <citation type="submission" date="2019-08" db="EMBL/GenBank/DDBJ databases">
        <title>In-depth cultivation of the pig gut microbiome towards novel bacterial diversity and tailored functional studies.</title>
        <authorList>
            <person name="Wylensek D."/>
            <person name="Hitch T.C.A."/>
            <person name="Clavel T."/>
        </authorList>
    </citation>
    <scope>NUCLEOTIDE SEQUENCE [LARGE SCALE GENOMIC DNA]</scope>
    <source>
        <strain evidence="7 8">Oil+RF-744-WCA-WT-13</strain>
    </source>
</reference>
<feature type="transmembrane region" description="Helical" evidence="6">
    <location>
        <begin position="248"/>
        <end position="272"/>
    </location>
</feature>
<dbReference type="GO" id="GO:0005886">
    <property type="term" value="C:plasma membrane"/>
    <property type="evidence" value="ECO:0007669"/>
    <property type="project" value="UniProtKB-SubCell"/>
</dbReference>
<evidence type="ECO:0000256" key="4">
    <source>
        <dbReference type="ARBA" id="ARBA00022989"/>
    </source>
</evidence>
<keyword evidence="8" id="KW-1185">Reference proteome</keyword>
<dbReference type="InterPro" id="IPR001851">
    <property type="entry name" value="ABC_transp_permease"/>
</dbReference>
<name>A0A7X2TNQ6_9FIRM</name>
<comment type="caution">
    <text evidence="7">The sequence shown here is derived from an EMBL/GenBank/DDBJ whole genome shotgun (WGS) entry which is preliminary data.</text>
</comment>